<dbReference type="STRING" id="62928.azo0826"/>
<dbReference type="CDD" id="cd12162">
    <property type="entry name" value="2-Hacid_dh_4"/>
    <property type="match status" value="1"/>
</dbReference>
<dbReference type="PANTHER" id="PTHR43761:SF1">
    <property type="entry name" value="D-ISOMER SPECIFIC 2-HYDROXYACID DEHYDROGENASE CATALYTIC DOMAIN-CONTAINING PROTEIN-RELATED"/>
    <property type="match status" value="1"/>
</dbReference>
<evidence type="ECO:0000256" key="3">
    <source>
        <dbReference type="ARBA" id="ARBA00023027"/>
    </source>
</evidence>
<dbReference type="InterPro" id="IPR006139">
    <property type="entry name" value="D-isomer_2_OHA_DH_cat_dom"/>
</dbReference>
<gene>
    <name evidence="7" type="ordered locus">azo0826</name>
</gene>
<dbReference type="RefSeq" id="WP_011764560.1">
    <property type="nucleotide sequence ID" value="NC_008702.1"/>
</dbReference>
<name>A1K3N8_AZOSB</name>
<dbReference type="Gene3D" id="3.40.50.720">
    <property type="entry name" value="NAD(P)-binding Rossmann-like Domain"/>
    <property type="match status" value="2"/>
</dbReference>
<proteinExistence type="inferred from homology"/>
<dbReference type="InterPro" id="IPR050418">
    <property type="entry name" value="D-iso_2-hydroxyacid_DH_PdxB"/>
</dbReference>
<dbReference type="GO" id="GO:0051287">
    <property type="term" value="F:NAD binding"/>
    <property type="evidence" value="ECO:0007669"/>
    <property type="project" value="InterPro"/>
</dbReference>
<feature type="domain" description="D-isomer specific 2-hydroxyacid dehydrogenase catalytic" evidence="5">
    <location>
        <begin position="31"/>
        <end position="313"/>
    </location>
</feature>
<dbReference type="InterPro" id="IPR036291">
    <property type="entry name" value="NAD(P)-bd_dom_sf"/>
</dbReference>
<comment type="similarity">
    <text evidence="1 4">Belongs to the D-isomer specific 2-hydroxyacid dehydrogenase family.</text>
</comment>
<evidence type="ECO:0000313" key="8">
    <source>
        <dbReference type="Proteomes" id="UP000002588"/>
    </source>
</evidence>
<evidence type="ECO:0000259" key="5">
    <source>
        <dbReference type="Pfam" id="PF00389"/>
    </source>
</evidence>
<accession>A1K3N8</accession>
<keyword evidence="3" id="KW-0520">NAD</keyword>
<keyword evidence="8" id="KW-1185">Reference proteome</keyword>
<dbReference type="Proteomes" id="UP000002588">
    <property type="component" value="Chromosome"/>
</dbReference>
<evidence type="ECO:0000256" key="2">
    <source>
        <dbReference type="ARBA" id="ARBA00023002"/>
    </source>
</evidence>
<evidence type="ECO:0000256" key="1">
    <source>
        <dbReference type="ARBA" id="ARBA00005854"/>
    </source>
</evidence>
<protein>
    <submittedName>
        <fullName evidence="7">Glycerate dehydrogenase</fullName>
        <ecNumber evidence="7">1.1.1.29</ecNumber>
    </submittedName>
</protein>
<dbReference type="PANTHER" id="PTHR43761">
    <property type="entry name" value="D-ISOMER SPECIFIC 2-HYDROXYACID DEHYDROGENASE FAMILY PROTEIN (AFU_ORTHOLOGUE AFUA_1G13630)"/>
    <property type="match status" value="1"/>
</dbReference>
<dbReference type="EMBL" id="AM406670">
    <property type="protein sequence ID" value="CAL93443.1"/>
    <property type="molecule type" value="Genomic_DNA"/>
</dbReference>
<organism evidence="7 8">
    <name type="scientific">Azoarcus sp. (strain BH72)</name>
    <dbReference type="NCBI Taxonomy" id="418699"/>
    <lineage>
        <taxon>Bacteria</taxon>
        <taxon>Pseudomonadati</taxon>
        <taxon>Pseudomonadota</taxon>
        <taxon>Betaproteobacteria</taxon>
        <taxon>Rhodocyclales</taxon>
        <taxon>Zoogloeaceae</taxon>
        <taxon>Azoarcus</taxon>
    </lineage>
</organism>
<dbReference type="Pfam" id="PF00389">
    <property type="entry name" value="2-Hacid_dh"/>
    <property type="match status" value="1"/>
</dbReference>
<dbReference type="InterPro" id="IPR006140">
    <property type="entry name" value="D-isomer_DH_NAD-bd"/>
</dbReference>
<dbReference type="SUPFAM" id="SSF52283">
    <property type="entry name" value="Formate/glycerate dehydrogenase catalytic domain-like"/>
    <property type="match status" value="1"/>
</dbReference>
<dbReference type="GO" id="GO:0008465">
    <property type="term" value="F:hydroxypyruvate reductase (NADH) activity"/>
    <property type="evidence" value="ECO:0007669"/>
    <property type="project" value="UniProtKB-EC"/>
</dbReference>
<sequence length="316" mass="33544">MTLSIVCLERDAVGAAFGRPRAPHRWTEFPSSAQEQVVERLRDAEVAIINKLRLGASEIAALPRLQMVAVAATGSDNVDLEACRARGIVVSNVRGYAVHTVPEHALMLMLALRRRLFDYVADVRAGRWARSDNFCFFDHPIGDLHGATLAIIGRGGLGDGVARLGAAFGMRVIYAEHKGVAGVREGYTAFERVLAEADVLSLHCPLTPATRGLIGASELASMKREAVLVNTARGGVVDEPALAAALRAGVIAGAATDVLSSEPPREGNPLLAADIPNLIVTPHVAWASRQAMQTLADQVIDNIDAFAAGAPRNRLA</sequence>
<evidence type="ECO:0000313" key="7">
    <source>
        <dbReference type="EMBL" id="CAL93443.1"/>
    </source>
</evidence>
<dbReference type="eggNOG" id="COG1052">
    <property type="taxonomic scope" value="Bacteria"/>
</dbReference>
<dbReference type="Pfam" id="PF02826">
    <property type="entry name" value="2-Hacid_dh_C"/>
    <property type="match status" value="1"/>
</dbReference>
<dbReference type="SUPFAM" id="SSF51735">
    <property type="entry name" value="NAD(P)-binding Rossmann-fold domains"/>
    <property type="match status" value="1"/>
</dbReference>
<evidence type="ECO:0000256" key="4">
    <source>
        <dbReference type="RuleBase" id="RU003719"/>
    </source>
</evidence>
<evidence type="ECO:0000259" key="6">
    <source>
        <dbReference type="Pfam" id="PF02826"/>
    </source>
</evidence>
<dbReference type="HOGENOM" id="CLU_019796_1_3_4"/>
<feature type="domain" description="D-isomer specific 2-hydroxyacid dehydrogenase NAD-binding" evidence="6">
    <location>
        <begin position="106"/>
        <end position="285"/>
    </location>
</feature>
<reference evidence="7 8" key="1">
    <citation type="journal article" date="2006" name="Nat. Biotechnol.">
        <title>Complete genome of the mutualistic, N2-fixing grass endophyte Azoarcus sp. strain BH72.</title>
        <authorList>
            <person name="Krause A."/>
            <person name="Ramakumar A."/>
            <person name="Bartels D."/>
            <person name="Battistoni F."/>
            <person name="Bekel T."/>
            <person name="Boch J."/>
            <person name="Boehm M."/>
            <person name="Friedrich F."/>
            <person name="Hurek T."/>
            <person name="Krause L."/>
            <person name="Linke B."/>
            <person name="McHardy A.C."/>
            <person name="Sarkar A."/>
            <person name="Schneiker S."/>
            <person name="Syed A.A."/>
            <person name="Thauer R."/>
            <person name="Vorhoelter F.-J."/>
            <person name="Weidner S."/>
            <person name="Puehler A."/>
            <person name="Reinhold-Hurek B."/>
            <person name="Kaiser O."/>
            <person name="Goesmann A."/>
        </authorList>
    </citation>
    <scope>NUCLEOTIDE SEQUENCE [LARGE SCALE GENOMIC DNA]</scope>
    <source>
        <strain evidence="7 8">BH72</strain>
    </source>
</reference>
<dbReference type="PROSITE" id="PS00670">
    <property type="entry name" value="D_2_HYDROXYACID_DH_2"/>
    <property type="match status" value="1"/>
</dbReference>
<dbReference type="AlphaFoldDB" id="A1K3N8"/>
<dbReference type="EC" id="1.1.1.29" evidence="7"/>
<dbReference type="InterPro" id="IPR029753">
    <property type="entry name" value="D-isomer_DH_CS"/>
</dbReference>
<dbReference type="KEGG" id="azo:azo0826"/>
<keyword evidence="2 4" id="KW-0560">Oxidoreductase</keyword>